<gene>
    <name evidence="1" type="ORF">ASIM_LOCUS6482</name>
</gene>
<dbReference type="AlphaFoldDB" id="A0A0M3JGE7"/>
<sequence length="83" mass="9724">MQNTQIVVVWSISGFKQVKELKKNLENAQHDLVTLRDRSTDLHWQSGKIFVEKKLLTPVENDTKRIQMLTATFEAEKQVITWL</sequence>
<proteinExistence type="predicted"/>
<evidence type="ECO:0000313" key="2">
    <source>
        <dbReference type="Proteomes" id="UP000267096"/>
    </source>
</evidence>
<organism evidence="3">
    <name type="scientific">Anisakis simplex</name>
    <name type="common">Herring worm</name>
    <dbReference type="NCBI Taxonomy" id="6269"/>
    <lineage>
        <taxon>Eukaryota</taxon>
        <taxon>Metazoa</taxon>
        <taxon>Ecdysozoa</taxon>
        <taxon>Nematoda</taxon>
        <taxon>Chromadorea</taxon>
        <taxon>Rhabditida</taxon>
        <taxon>Spirurina</taxon>
        <taxon>Ascaridomorpha</taxon>
        <taxon>Ascaridoidea</taxon>
        <taxon>Anisakidae</taxon>
        <taxon>Anisakis</taxon>
        <taxon>Anisakis simplex complex</taxon>
    </lineage>
</organism>
<reference evidence="3" key="1">
    <citation type="submission" date="2017-02" db="UniProtKB">
        <authorList>
            <consortium name="WormBaseParasite"/>
        </authorList>
    </citation>
    <scope>IDENTIFICATION</scope>
</reference>
<reference evidence="1 2" key="2">
    <citation type="submission" date="2018-11" db="EMBL/GenBank/DDBJ databases">
        <authorList>
            <consortium name="Pathogen Informatics"/>
        </authorList>
    </citation>
    <scope>NUCLEOTIDE SEQUENCE [LARGE SCALE GENOMIC DNA]</scope>
</reference>
<keyword evidence="2" id="KW-1185">Reference proteome</keyword>
<dbReference type="EMBL" id="UYRR01014118">
    <property type="protein sequence ID" value="VDK27116.1"/>
    <property type="molecule type" value="Genomic_DNA"/>
</dbReference>
<protein>
    <submittedName>
        <fullName evidence="3">DUF3967 domain-containing protein</fullName>
    </submittedName>
</protein>
<dbReference type="Proteomes" id="UP000267096">
    <property type="component" value="Unassembled WGS sequence"/>
</dbReference>
<evidence type="ECO:0000313" key="3">
    <source>
        <dbReference type="WBParaSite" id="ASIM_0000670201-mRNA-1"/>
    </source>
</evidence>
<dbReference type="WBParaSite" id="ASIM_0000670201-mRNA-1">
    <property type="protein sequence ID" value="ASIM_0000670201-mRNA-1"/>
    <property type="gene ID" value="ASIM_0000670201"/>
</dbReference>
<name>A0A0M3JGE7_ANISI</name>
<accession>A0A0M3JGE7</accession>
<evidence type="ECO:0000313" key="1">
    <source>
        <dbReference type="EMBL" id="VDK27116.1"/>
    </source>
</evidence>